<evidence type="ECO:0000256" key="3">
    <source>
        <dbReference type="ARBA" id="ARBA00022723"/>
    </source>
</evidence>
<dbReference type="Proteomes" id="UP001276659">
    <property type="component" value="Unassembled WGS sequence"/>
</dbReference>
<feature type="compositionally biased region" description="Basic and acidic residues" evidence="8">
    <location>
        <begin position="563"/>
        <end position="573"/>
    </location>
</feature>
<dbReference type="AlphaFoldDB" id="A0AAE0DFB8"/>
<evidence type="ECO:0000256" key="5">
    <source>
        <dbReference type="ARBA" id="ARBA00022771"/>
    </source>
</evidence>
<comment type="caution">
    <text evidence="10">The sequence shown here is derived from an EMBL/GenBank/DDBJ whole genome shotgun (WGS) entry which is preliminary data.</text>
</comment>
<keyword evidence="11" id="KW-1185">Reference proteome</keyword>
<dbReference type="PROSITE" id="PS51873">
    <property type="entry name" value="TRIAD"/>
    <property type="match status" value="1"/>
</dbReference>
<dbReference type="SUPFAM" id="SSF57850">
    <property type="entry name" value="RING/U-box"/>
    <property type="match status" value="1"/>
</dbReference>
<proteinExistence type="predicted"/>
<dbReference type="GO" id="GO:0097039">
    <property type="term" value="P:protein linear polyubiquitination"/>
    <property type="evidence" value="ECO:0007669"/>
    <property type="project" value="TreeGrafter"/>
</dbReference>
<keyword evidence="7" id="KW-0862">Zinc</keyword>
<dbReference type="InterPro" id="IPR051628">
    <property type="entry name" value="LUBAC_E3_Ligases"/>
</dbReference>
<keyword evidence="4" id="KW-0677">Repeat</keyword>
<organism evidence="10 11">
    <name type="scientific">Lepraria neglecta</name>
    <dbReference type="NCBI Taxonomy" id="209136"/>
    <lineage>
        <taxon>Eukaryota</taxon>
        <taxon>Fungi</taxon>
        <taxon>Dikarya</taxon>
        <taxon>Ascomycota</taxon>
        <taxon>Pezizomycotina</taxon>
        <taxon>Lecanoromycetes</taxon>
        <taxon>OSLEUM clade</taxon>
        <taxon>Lecanoromycetidae</taxon>
        <taxon>Lecanorales</taxon>
        <taxon>Lecanorineae</taxon>
        <taxon>Stereocaulaceae</taxon>
        <taxon>Lepraria</taxon>
    </lineage>
</organism>
<reference evidence="10" key="1">
    <citation type="submission" date="2022-11" db="EMBL/GenBank/DDBJ databases">
        <title>Chromosomal genome sequence assembly and mating type (MAT) locus characterization of the leprose asexual lichenized fungus Lepraria neglecta (Nyl.) Erichsen.</title>
        <authorList>
            <person name="Allen J.L."/>
            <person name="Pfeffer B."/>
        </authorList>
    </citation>
    <scope>NUCLEOTIDE SEQUENCE</scope>
    <source>
        <strain evidence="10">Allen 5258</strain>
    </source>
</reference>
<keyword evidence="3" id="KW-0479">Metal-binding</keyword>
<evidence type="ECO:0000256" key="2">
    <source>
        <dbReference type="ARBA" id="ARBA00022679"/>
    </source>
</evidence>
<keyword evidence="2" id="KW-0808">Transferase</keyword>
<dbReference type="CDD" id="cd20335">
    <property type="entry name" value="BRcat_RBR"/>
    <property type="match status" value="1"/>
</dbReference>
<dbReference type="InterPro" id="IPR002867">
    <property type="entry name" value="IBR_dom"/>
</dbReference>
<evidence type="ECO:0000256" key="8">
    <source>
        <dbReference type="SAM" id="MobiDB-lite"/>
    </source>
</evidence>
<evidence type="ECO:0000256" key="4">
    <source>
        <dbReference type="ARBA" id="ARBA00022737"/>
    </source>
</evidence>
<dbReference type="Pfam" id="PF01485">
    <property type="entry name" value="IBR"/>
    <property type="match status" value="1"/>
</dbReference>
<accession>A0AAE0DFB8</accession>
<dbReference type="GO" id="GO:0004842">
    <property type="term" value="F:ubiquitin-protein transferase activity"/>
    <property type="evidence" value="ECO:0007669"/>
    <property type="project" value="TreeGrafter"/>
</dbReference>
<dbReference type="SMART" id="SM00647">
    <property type="entry name" value="IBR"/>
    <property type="match status" value="1"/>
</dbReference>
<feature type="domain" description="RING-type" evidence="9">
    <location>
        <begin position="388"/>
        <end position="587"/>
    </location>
</feature>
<dbReference type="Gene3D" id="1.20.120.1750">
    <property type="match status" value="1"/>
</dbReference>
<dbReference type="InterPro" id="IPR044066">
    <property type="entry name" value="TRIAD_supradom"/>
</dbReference>
<comment type="pathway">
    <text evidence="1">Protein modification; protein ubiquitination.</text>
</comment>
<name>A0AAE0DFB8_9LECA</name>
<dbReference type="GO" id="GO:0008270">
    <property type="term" value="F:zinc ion binding"/>
    <property type="evidence" value="ECO:0007669"/>
    <property type="project" value="UniProtKB-KW"/>
</dbReference>
<evidence type="ECO:0000256" key="1">
    <source>
        <dbReference type="ARBA" id="ARBA00004906"/>
    </source>
</evidence>
<dbReference type="PANTHER" id="PTHR22770">
    <property type="entry name" value="UBIQUITIN CONJUGATING ENZYME 7 INTERACTING PROTEIN-RELATED"/>
    <property type="match status" value="1"/>
</dbReference>
<dbReference type="PANTHER" id="PTHR22770:SF13">
    <property type="entry name" value="RING-TYPE DOMAIN-CONTAINING PROTEIN"/>
    <property type="match status" value="1"/>
</dbReference>
<feature type="region of interest" description="Disordered" evidence="8">
    <location>
        <begin position="563"/>
        <end position="587"/>
    </location>
</feature>
<evidence type="ECO:0000313" key="11">
    <source>
        <dbReference type="Proteomes" id="UP001276659"/>
    </source>
</evidence>
<dbReference type="EMBL" id="JASNWA010000011">
    <property type="protein sequence ID" value="KAK3167516.1"/>
    <property type="molecule type" value="Genomic_DNA"/>
</dbReference>
<evidence type="ECO:0000259" key="9">
    <source>
        <dbReference type="PROSITE" id="PS51873"/>
    </source>
</evidence>
<keyword evidence="5" id="KW-0863">Zinc-finger</keyword>
<sequence length="587" mass="65752">MMPTLRQLQVFFLEIPMEAFTLFPTAPYLVFTKPQRISTLPVNAHVKVKDPEFPKRLKARVDSGLERQFVPELDVRLQEFTNKGESISTQLQMGWSVLRSRSPYTNYGAGTSRIVIVKISNLDVEPLDATLEQHLLGLFKPDIIVLGQASYSADKVKVILKTIGPLESWQYDTRSSATQIKATAQFRSAEDARRAISKFNEAKLLILGNSKIFLSPLASVVFHVPFVIYDAIQEDLDILQHLQQKTRNVYMEVFPPGTPTQIAQNLMSLRIRGENTTAVAEAKGTLEKILAGDAAMDGDIKIWDVLFTNTRRRFLPQAISFTLECRRNRSGASQKPFGPEKVRLNFSRHSLPQIAIIKMNDREIAERLVQVEIPAEFITNFSLSNGDTKSTDSAVCWTKADDPYRTCGHVYSKACFAAQCFSAGSNGSLPLRCLGASVSCAHIFMLKEIESALPSSAFDKVLQSSFTTYIQTHPSNLQYCPTPDRPSIYRPTTTGTLFACTTCLTPICTTCHVSAHEGMTCTAYQTAIKQDIEALNEWKKEHNVKDCPKCKVSIEKRDGCNHTEHMQRVHGGEYDEGEETETDDEDE</sequence>
<evidence type="ECO:0000313" key="10">
    <source>
        <dbReference type="EMBL" id="KAK3167516.1"/>
    </source>
</evidence>
<evidence type="ECO:0000256" key="7">
    <source>
        <dbReference type="ARBA" id="ARBA00022833"/>
    </source>
</evidence>
<evidence type="ECO:0000256" key="6">
    <source>
        <dbReference type="ARBA" id="ARBA00022786"/>
    </source>
</evidence>
<protein>
    <recommendedName>
        <fullName evidence="9">RING-type domain-containing protein</fullName>
    </recommendedName>
</protein>
<dbReference type="GO" id="GO:0043130">
    <property type="term" value="F:ubiquitin binding"/>
    <property type="evidence" value="ECO:0007669"/>
    <property type="project" value="TreeGrafter"/>
</dbReference>
<dbReference type="GO" id="GO:0000151">
    <property type="term" value="C:ubiquitin ligase complex"/>
    <property type="evidence" value="ECO:0007669"/>
    <property type="project" value="TreeGrafter"/>
</dbReference>
<feature type="compositionally biased region" description="Acidic residues" evidence="8">
    <location>
        <begin position="574"/>
        <end position="587"/>
    </location>
</feature>
<dbReference type="GO" id="GO:0043161">
    <property type="term" value="P:proteasome-mediated ubiquitin-dependent protein catabolic process"/>
    <property type="evidence" value="ECO:0007669"/>
    <property type="project" value="TreeGrafter"/>
</dbReference>
<gene>
    <name evidence="10" type="ORF">OEA41_010643</name>
</gene>
<keyword evidence="6" id="KW-0833">Ubl conjugation pathway</keyword>